<gene>
    <name evidence="3" type="ORF">BD626DRAFT_591081</name>
</gene>
<protein>
    <recommendedName>
        <fullName evidence="5">6-phosphogluconate dehydrogenase</fullName>
    </recommendedName>
</protein>
<evidence type="ECO:0000313" key="3">
    <source>
        <dbReference type="EMBL" id="TRM70085.1"/>
    </source>
</evidence>
<dbReference type="GO" id="GO:0050661">
    <property type="term" value="F:NADP binding"/>
    <property type="evidence" value="ECO:0007669"/>
    <property type="project" value="InterPro"/>
</dbReference>
<dbReference type="EMBL" id="VDMD01000001">
    <property type="protein sequence ID" value="TRM70085.1"/>
    <property type="molecule type" value="Genomic_DNA"/>
</dbReference>
<evidence type="ECO:0000259" key="1">
    <source>
        <dbReference type="Pfam" id="PF03446"/>
    </source>
</evidence>
<dbReference type="SUPFAM" id="SSF51735">
    <property type="entry name" value="NAD(P)-binding Rossmann-fold domains"/>
    <property type="match status" value="1"/>
</dbReference>
<dbReference type="InterPro" id="IPR036291">
    <property type="entry name" value="NAD(P)-bd_dom_sf"/>
</dbReference>
<proteinExistence type="predicted"/>
<feature type="domain" description="Phosphogluconate dehydrogenase NAD-binding putative C-terminal" evidence="2">
    <location>
        <begin position="195"/>
        <end position="257"/>
    </location>
</feature>
<dbReference type="InterPro" id="IPR013328">
    <property type="entry name" value="6PGD_dom2"/>
</dbReference>
<organism evidence="3 4">
    <name type="scientific">Schizophyllum amplum</name>
    <dbReference type="NCBI Taxonomy" id="97359"/>
    <lineage>
        <taxon>Eukaryota</taxon>
        <taxon>Fungi</taxon>
        <taxon>Dikarya</taxon>
        <taxon>Basidiomycota</taxon>
        <taxon>Agaricomycotina</taxon>
        <taxon>Agaricomycetes</taxon>
        <taxon>Agaricomycetidae</taxon>
        <taxon>Agaricales</taxon>
        <taxon>Schizophyllaceae</taxon>
        <taxon>Schizophyllum</taxon>
    </lineage>
</organism>
<name>A0A550CZ63_9AGAR</name>
<dbReference type="Gene3D" id="1.10.1040.10">
    <property type="entry name" value="N-(1-d-carboxylethyl)-l-norvaline Dehydrogenase, domain 2"/>
    <property type="match status" value="1"/>
</dbReference>
<dbReference type="Pfam" id="PF03446">
    <property type="entry name" value="NAD_binding_2"/>
    <property type="match status" value="1"/>
</dbReference>
<dbReference type="Proteomes" id="UP000320762">
    <property type="component" value="Unassembled WGS sequence"/>
</dbReference>
<evidence type="ECO:0000259" key="2">
    <source>
        <dbReference type="Pfam" id="PF09130"/>
    </source>
</evidence>
<sequence>MGSAIGRRLVKSGCTVFTDLTGRSPSSRQRAEDAGMQDMSLTDISKKCQWVLSVLPPSDALSFARRFHSSLDERDVDDLVFVDCNAVNPVTVQKIRGVFAGSAVRFLDAGIIGGPPKDSGYTPTIYASAAPEDLATLHRFVELNNYGMKIVPLAGEGADIGAASALKMSYAGMTKGITGILTTMVLAAHESSPATAEALMHELKASAPQLLSRICDTVPGMMPKAYRWSGEMYEISDFVGSGEGDIHRGVGKLYERIEKSIESQIPGGDVDVLNDFVAKAREAMKDER</sequence>
<dbReference type="Pfam" id="PF09130">
    <property type="entry name" value="DUF1932"/>
    <property type="match status" value="1"/>
</dbReference>
<dbReference type="Gene3D" id="3.40.50.720">
    <property type="entry name" value="NAD(P)-binding Rossmann-like Domain"/>
    <property type="match status" value="1"/>
</dbReference>
<dbReference type="SUPFAM" id="SSF48179">
    <property type="entry name" value="6-phosphogluconate dehydrogenase C-terminal domain-like"/>
    <property type="match status" value="1"/>
</dbReference>
<feature type="domain" description="6-phosphogluconate dehydrogenase NADP-binding" evidence="1">
    <location>
        <begin position="1"/>
        <end position="140"/>
    </location>
</feature>
<dbReference type="InterPro" id="IPR008927">
    <property type="entry name" value="6-PGluconate_DH-like_C_sf"/>
</dbReference>
<evidence type="ECO:0000313" key="4">
    <source>
        <dbReference type="Proteomes" id="UP000320762"/>
    </source>
</evidence>
<dbReference type="STRING" id="97359.A0A550CZ63"/>
<evidence type="ECO:0008006" key="5">
    <source>
        <dbReference type="Google" id="ProtNLM"/>
    </source>
</evidence>
<dbReference type="OrthoDB" id="9988102at2759"/>
<comment type="caution">
    <text evidence="3">The sequence shown here is derived from an EMBL/GenBank/DDBJ whole genome shotgun (WGS) entry which is preliminary data.</text>
</comment>
<dbReference type="AlphaFoldDB" id="A0A550CZ63"/>
<reference evidence="3 4" key="1">
    <citation type="journal article" date="2019" name="New Phytol.">
        <title>Comparative genomics reveals unique wood-decay strategies and fruiting body development in the Schizophyllaceae.</title>
        <authorList>
            <person name="Almasi E."/>
            <person name="Sahu N."/>
            <person name="Krizsan K."/>
            <person name="Balint B."/>
            <person name="Kovacs G.M."/>
            <person name="Kiss B."/>
            <person name="Cseklye J."/>
            <person name="Drula E."/>
            <person name="Henrissat B."/>
            <person name="Nagy I."/>
            <person name="Chovatia M."/>
            <person name="Adam C."/>
            <person name="LaButti K."/>
            <person name="Lipzen A."/>
            <person name="Riley R."/>
            <person name="Grigoriev I.V."/>
            <person name="Nagy L.G."/>
        </authorList>
    </citation>
    <scope>NUCLEOTIDE SEQUENCE [LARGE SCALE GENOMIC DNA]</scope>
    <source>
        <strain evidence="3 4">NL-1724</strain>
    </source>
</reference>
<accession>A0A550CZ63</accession>
<dbReference type="InterPro" id="IPR015814">
    <property type="entry name" value="Pgluconate_DH_NAD-bd_C"/>
</dbReference>
<keyword evidence="4" id="KW-1185">Reference proteome</keyword>
<dbReference type="InterPro" id="IPR006115">
    <property type="entry name" value="6PGDH_NADP-bd"/>
</dbReference>